<feature type="chain" id="PRO_5033112967" description="NAD(P)(+)--arginine ADP-ribosyltransferase" evidence="6">
    <location>
        <begin position="22"/>
        <end position="318"/>
    </location>
</feature>
<evidence type="ECO:0000256" key="4">
    <source>
        <dbReference type="ARBA" id="ARBA00022695"/>
    </source>
</evidence>
<evidence type="ECO:0000256" key="3">
    <source>
        <dbReference type="ARBA" id="ARBA00022679"/>
    </source>
</evidence>
<keyword evidence="8" id="KW-1185">Reference proteome</keyword>
<accession>A0A8B6CZ34</accession>
<dbReference type="EC" id="2.4.2.31" evidence="6"/>
<sequence>MGHFTFSTFIIISLLFVDFSSERIADSRNLTHLKNSRYKRNTFELEECGAKIAKHGIDLINFGIKTIYNDVQSSTVEIRNNFYDALHNLYQLSGTQPAVRQFVTTELYKFKNRIPNEEFKDYSSFNKAVIHFYTTYYAYSEINTCLREHQCITKSLTQNEEYLAPYSAVLMSVLLYWPVLKVETGTTYRGIHLEPQQIDEFIEGLKFTWPSFISSSRNEAGASLKNFPCIFVLDNSEVSLWSPKRIAKYAYDPNQDEALYPPGVQFQVIGKQENADGKTRIYLKLITSTSSTSLSFNNSNAKTNILMMYFIYITCIYK</sequence>
<keyword evidence="6" id="KW-0521">NADP</keyword>
<keyword evidence="3 6" id="KW-0808">Transferase</keyword>
<dbReference type="PROSITE" id="PS51996">
    <property type="entry name" value="TR_MART"/>
    <property type="match status" value="1"/>
</dbReference>
<proteinExistence type="inferred from homology"/>
<evidence type="ECO:0000256" key="6">
    <source>
        <dbReference type="RuleBase" id="RU361228"/>
    </source>
</evidence>
<dbReference type="AlphaFoldDB" id="A0A8B6CZ34"/>
<protein>
    <recommendedName>
        <fullName evidence="6">NAD(P)(+)--arginine ADP-ribosyltransferase</fullName>
        <ecNumber evidence="6">2.4.2.31</ecNumber>
    </recommendedName>
    <alternativeName>
        <fullName evidence="6">Mono(ADP-ribosyl)transferase</fullName>
    </alternativeName>
</protein>
<comment type="similarity">
    <text evidence="1 6">Belongs to the Arg-specific ADP-ribosyltransferase family.</text>
</comment>
<evidence type="ECO:0000313" key="7">
    <source>
        <dbReference type="EMBL" id="VDI11729.1"/>
    </source>
</evidence>
<dbReference type="Proteomes" id="UP000596742">
    <property type="component" value="Unassembled WGS sequence"/>
</dbReference>
<evidence type="ECO:0000256" key="2">
    <source>
        <dbReference type="ARBA" id="ARBA00022676"/>
    </source>
</evidence>
<reference evidence="7" key="1">
    <citation type="submission" date="2018-11" db="EMBL/GenBank/DDBJ databases">
        <authorList>
            <person name="Alioto T."/>
            <person name="Alioto T."/>
        </authorList>
    </citation>
    <scope>NUCLEOTIDE SEQUENCE</scope>
</reference>
<keyword evidence="6" id="KW-0732">Signal</keyword>
<comment type="catalytic activity">
    <reaction evidence="5 6">
        <text>L-arginyl-[protein] + NAD(+) = N(omega)-(ADP-D-ribosyl)-L-arginyl-[protein] + nicotinamide + H(+)</text>
        <dbReference type="Rhea" id="RHEA:19149"/>
        <dbReference type="Rhea" id="RHEA-COMP:10532"/>
        <dbReference type="Rhea" id="RHEA-COMP:15087"/>
        <dbReference type="ChEBI" id="CHEBI:15378"/>
        <dbReference type="ChEBI" id="CHEBI:17154"/>
        <dbReference type="ChEBI" id="CHEBI:29965"/>
        <dbReference type="ChEBI" id="CHEBI:57540"/>
        <dbReference type="ChEBI" id="CHEBI:142554"/>
        <dbReference type="EC" id="2.4.2.31"/>
    </reaction>
</comment>
<dbReference type="GO" id="GO:0016779">
    <property type="term" value="F:nucleotidyltransferase activity"/>
    <property type="evidence" value="ECO:0007669"/>
    <property type="project" value="UniProtKB-KW"/>
</dbReference>
<evidence type="ECO:0000256" key="5">
    <source>
        <dbReference type="ARBA" id="ARBA00047597"/>
    </source>
</evidence>
<feature type="signal peptide" evidence="6">
    <location>
        <begin position="1"/>
        <end position="21"/>
    </location>
</feature>
<keyword evidence="4" id="KW-0548">Nucleotidyltransferase</keyword>
<dbReference type="EMBL" id="UYJE01002540">
    <property type="protein sequence ID" value="VDI11729.1"/>
    <property type="molecule type" value="Genomic_DNA"/>
</dbReference>
<name>A0A8B6CZ34_MYTGA</name>
<comment type="caution">
    <text evidence="7">The sequence shown here is derived from an EMBL/GenBank/DDBJ whole genome shotgun (WGS) entry which is preliminary data.</text>
</comment>
<organism evidence="7 8">
    <name type="scientific">Mytilus galloprovincialis</name>
    <name type="common">Mediterranean mussel</name>
    <dbReference type="NCBI Taxonomy" id="29158"/>
    <lineage>
        <taxon>Eukaryota</taxon>
        <taxon>Metazoa</taxon>
        <taxon>Spiralia</taxon>
        <taxon>Lophotrochozoa</taxon>
        <taxon>Mollusca</taxon>
        <taxon>Bivalvia</taxon>
        <taxon>Autobranchia</taxon>
        <taxon>Pteriomorphia</taxon>
        <taxon>Mytilida</taxon>
        <taxon>Mytiloidea</taxon>
        <taxon>Mytilidae</taxon>
        <taxon>Mytilinae</taxon>
        <taxon>Mytilus</taxon>
    </lineage>
</organism>
<keyword evidence="2 6" id="KW-0328">Glycosyltransferase</keyword>
<gene>
    <name evidence="7" type="ORF">MGAL_10B063294</name>
</gene>
<dbReference type="OrthoDB" id="6157971at2759"/>
<dbReference type="GO" id="GO:0106274">
    <property type="term" value="F:NAD+-protein-arginine ADP-ribosyltransferase activity"/>
    <property type="evidence" value="ECO:0007669"/>
    <property type="project" value="UniProtKB-EC"/>
</dbReference>
<dbReference type="Pfam" id="PF01129">
    <property type="entry name" value="ART"/>
    <property type="match status" value="1"/>
</dbReference>
<evidence type="ECO:0000313" key="8">
    <source>
        <dbReference type="Proteomes" id="UP000596742"/>
    </source>
</evidence>
<keyword evidence="6" id="KW-0520">NAD</keyword>
<dbReference type="InterPro" id="IPR000768">
    <property type="entry name" value="ART"/>
</dbReference>
<dbReference type="SUPFAM" id="SSF56399">
    <property type="entry name" value="ADP-ribosylation"/>
    <property type="match status" value="1"/>
</dbReference>
<evidence type="ECO:0000256" key="1">
    <source>
        <dbReference type="ARBA" id="ARBA00009558"/>
    </source>
</evidence>
<dbReference type="Gene3D" id="3.90.176.10">
    <property type="entry name" value="Toxin ADP-ribosyltransferase, Chain A, domain 1"/>
    <property type="match status" value="1"/>
</dbReference>